<evidence type="ECO:0000313" key="6">
    <source>
        <dbReference type="EMBL" id="MDA3626163.1"/>
    </source>
</evidence>
<dbReference type="InterPro" id="IPR036388">
    <property type="entry name" value="WH-like_DNA-bd_sf"/>
</dbReference>
<evidence type="ECO:0000313" key="7">
    <source>
        <dbReference type="Proteomes" id="UP001210380"/>
    </source>
</evidence>
<dbReference type="RefSeq" id="WP_270948745.1">
    <property type="nucleotide sequence ID" value="NZ_JAQGLA010000013.1"/>
</dbReference>
<keyword evidence="2" id="KW-0805">Transcription regulation</keyword>
<keyword evidence="3" id="KW-0238">DNA-binding</keyword>
<dbReference type="EMBL" id="JAQGLA010000013">
    <property type="protein sequence ID" value="MDA3626163.1"/>
    <property type="molecule type" value="Genomic_DNA"/>
</dbReference>
<dbReference type="Proteomes" id="UP001210380">
    <property type="component" value="Unassembled WGS sequence"/>
</dbReference>
<dbReference type="SUPFAM" id="SSF46785">
    <property type="entry name" value="Winged helix' DNA-binding domain"/>
    <property type="match status" value="1"/>
</dbReference>
<dbReference type="PANTHER" id="PTHR30419">
    <property type="entry name" value="HTH-TYPE TRANSCRIPTIONAL REGULATOR YBHD"/>
    <property type="match status" value="1"/>
</dbReference>
<dbReference type="InterPro" id="IPR036390">
    <property type="entry name" value="WH_DNA-bd_sf"/>
</dbReference>
<proteinExistence type="inferred from homology"/>
<accession>A0ABT4UXA9</accession>
<reference evidence="6 7" key="1">
    <citation type="submission" date="2022-11" db="EMBL/GenBank/DDBJ databases">
        <title>Draft genome sequence of Saccharopolyspora sp. WRP15-2 isolated from rhizosphere soils of wild rice in Thailand.</title>
        <authorList>
            <person name="Duangmal K."/>
            <person name="Kammanee S."/>
            <person name="Muangham S."/>
        </authorList>
    </citation>
    <scope>NUCLEOTIDE SEQUENCE [LARGE SCALE GENOMIC DNA]</scope>
    <source>
        <strain evidence="6 7">WRP15-2</strain>
    </source>
</reference>
<sequence length="302" mass="32825">MRFEQLRYLEAALRTGSFRQAAHELGVSQPTITNQVQRLEEDLGVVLVLRGTHGVRPTDAAERILAHVKSAIRAEDLLRQEASAIDGLKIGKVTLGTVAIGSMRVLPHVVRELHEGHPNILFEVSEGGTYLVRDGVLNGNFDIGLITRIPLPGEPPDDERLHYIDLMTGRLVLCVPDSHPLARAETFDVDDLAGEPLIFFTEGSILRKAFQELITGIDARIVYTTNGAETAQRMVRAGVGIAIANTLAPSTISGNGVTLIPINKPWAQTTLSAIVRLGEMRGRVVDTLLRQIRASTPSAGWA</sequence>
<dbReference type="Pfam" id="PF03466">
    <property type="entry name" value="LysR_substrate"/>
    <property type="match status" value="1"/>
</dbReference>
<comment type="caution">
    <text evidence="6">The sequence shown here is derived from an EMBL/GenBank/DDBJ whole genome shotgun (WGS) entry which is preliminary data.</text>
</comment>
<evidence type="ECO:0000256" key="4">
    <source>
        <dbReference type="ARBA" id="ARBA00023163"/>
    </source>
</evidence>
<dbReference type="PRINTS" id="PR00039">
    <property type="entry name" value="HTHLYSR"/>
</dbReference>
<dbReference type="InterPro" id="IPR000847">
    <property type="entry name" value="LysR_HTH_N"/>
</dbReference>
<evidence type="ECO:0000259" key="5">
    <source>
        <dbReference type="PROSITE" id="PS50931"/>
    </source>
</evidence>
<comment type="similarity">
    <text evidence="1">Belongs to the LysR transcriptional regulatory family.</text>
</comment>
<dbReference type="Pfam" id="PF00126">
    <property type="entry name" value="HTH_1"/>
    <property type="match status" value="1"/>
</dbReference>
<dbReference type="CDD" id="cd05466">
    <property type="entry name" value="PBP2_LTTR_substrate"/>
    <property type="match status" value="1"/>
</dbReference>
<evidence type="ECO:0000256" key="1">
    <source>
        <dbReference type="ARBA" id="ARBA00009437"/>
    </source>
</evidence>
<evidence type="ECO:0000256" key="3">
    <source>
        <dbReference type="ARBA" id="ARBA00023125"/>
    </source>
</evidence>
<evidence type="ECO:0000256" key="2">
    <source>
        <dbReference type="ARBA" id="ARBA00023015"/>
    </source>
</evidence>
<organism evidence="6 7">
    <name type="scientific">Saccharopolyspora oryzae</name>
    <dbReference type="NCBI Taxonomy" id="2997343"/>
    <lineage>
        <taxon>Bacteria</taxon>
        <taxon>Bacillati</taxon>
        <taxon>Actinomycetota</taxon>
        <taxon>Actinomycetes</taxon>
        <taxon>Pseudonocardiales</taxon>
        <taxon>Pseudonocardiaceae</taxon>
        <taxon>Saccharopolyspora</taxon>
    </lineage>
</organism>
<keyword evidence="4" id="KW-0804">Transcription</keyword>
<dbReference type="Gene3D" id="3.40.190.10">
    <property type="entry name" value="Periplasmic binding protein-like II"/>
    <property type="match status" value="2"/>
</dbReference>
<dbReference type="InterPro" id="IPR005119">
    <property type="entry name" value="LysR_subst-bd"/>
</dbReference>
<dbReference type="PROSITE" id="PS50931">
    <property type="entry name" value="HTH_LYSR"/>
    <property type="match status" value="1"/>
</dbReference>
<dbReference type="InterPro" id="IPR050950">
    <property type="entry name" value="HTH-type_LysR_regulators"/>
</dbReference>
<keyword evidence="7" id="KW-1185">Reference proteome</keyword>
<name>A0ABT4UXA9_9PSEU</name>
<gene>
    <name evidence="6" type="ORF">OU415_12010</name>
</gene>
<dbReference type="SUPFAM" id="SSF53850">
    <property type="entry name" value="Periplasmic binding protein-like II"/>
    <property type="match status" value="1"/>
</dbReference>
<feature type="domain" description="HTH lysR-type" evidence="5">
    <location>
        <begin position="1"/>
        <end position="58"/>
    </location>
</feature>
<protein>
    <submittedName>
        <fullName evidence="6">LysR family transcriptional regulator</fullName>
    </submittedName>
</protein>
<dbReference type="Gene3D" id="1.10.10.10">
    <property type="entry name" value="Winged helix-like DNA-binding domain superfamily/Winged helix DNA-binding domain"/>
    <property type="match status" value="1"/>
</dbReference>